<dbReference type="EMBL" id="QFQS01000001">
    <property type="protein sequence ID" value="PZQ99643.1"/>
    <property type="molecule type" value="Genomic_DNA"/>
</dbReference>
<dbReference type="GO" id="GO:0046872">
    <property type="term" value="F:metal ion binding"/>
    <property type="evidence" value="ECO:0007669"/>
    <property type="project" value="UniProtKB-KW"/>
</dbReference>
<dbReference type="Proteomes" id="UP000248975">
    <property type="component" value="Unassembled WGS sequence"/>
</dbReference>
<sequence length="330" mass="36037">MRPLILALTILSTPVWAEDVNIYSFNQSERMDPLFDAFTAKTGIDVNIAYVDKGIERLVAEGDRSPADVIMAVDMARLAEIAKAGVLQPVQSPAIDAAIPPDFRDPGGLWTAITTRARIVYAAKDRVAPGEVTTYEALVDPKWKGRICTRSGLSDYNLALTAAMIAHHGADYTKTWLEGIKANLARPPQGNDRDQAKAIFAGECDIALGNTYYIGQMMDEPDERPAAESLRLDFPVFEGGGTHVNISGIGMTKSAPNKENALKLMEFLVSPEGQKIYAEINNEFPLLKGVELGPVMQAWPAFTPDPVDLMEIAGDRPKALKLMDEVDFDN</sequence>
<evidence type="ECO:0000256" key="1">
    <source>
        <dbReference type="ARBA" id="ARBA00008520"/>
    </source>
</evidence>
<evidence type="ECO:0000313" key="5">
    <source>
        <dbReference type="EMBL" id="PZQ99643.1"/>
    </source>
</evidence>
<gene>
    <name evidence="5" type="ORF">DI533_02995</name>
</gene>
<feature type="chain" id="PRO_5016170776" evidence="4">
    <location>
        <begin position="18"/>
        <end position="330"/>
    </location>
</feature>
<dbReference type="InterPro" id="IPR006059">
    <property type="entry name" value="SBP"/>
</dbReference>
<name>A0A2W5U8B1_CERSP</name>
<evidence type="ECO:0000256" key="2">
    <source>
        <dbReference type="ARBA" id="ARBA00022729"/>
    </source>
</evidence>
<dbReference type="Gene3D" id="3.40.190.10">
    <property type="entry name" value="Periplasmic binding protein-like II"/>
    <property type="match status" value="2"/>
</dbReference>
<dbReference type="InterPro" id="IPR026045">
    <property type="entry name" value="Ferric-bd"/>
</dbReference>
<reference evidence="5 6" key="1">
    <citation type="submission" date="2017-08" db="EMBL/GenBank/DDBJ databases">
        <title>Infants hospitalized years apart are colonized by the same room-sourced microbial strains.</title>
        <authorList>
            <person name="Brooks B."/>
            <person name="Olm M.R."/>
            <person name="Firek B.A."/>
            <person name="Baker R."/>
            <person name="Thomas B.C."/>
            <person name="Morowitz M.J."/>
            <person name="Banfield J.F."/>
        </authorList>
    </citation>
    <scope>NUCLEOTIDE SEQUENCE [LARGE SCALE GENOMIC DNA]</scope>
    <source>
        <strain evidence="5">S2_003_000_R2_11</strain>
    </source>
</reference>
<evidence type="ECO:0000256" key="3">
    <source>
        <dbReference type="PIRSR" id="PIRSR002825-1"/>
    </source>
</evidence>
<feature type="signal peptide" evidence="4">
    <location>
        <begin position="1"/>
        <end position="17"/>
    </location>
</feature>
<dbReference type="Pfam" id="PF01547">
    <property type="entry name" value="SBP_bac_1"/>
    <property type="match status" value="1"/>
</dbReference>
<comment type="caution">
    <text evidence="5">The sequence shown here is derived from an EMBL/GenBank/DDBJ whole genome shotgun (WGS) entry which is preliminary data.</text>
</comment>
<feature type="binding site" evidence="3">
    <location>
        <position position="213"/>
    </location>
    <ligand>
        <name>Fe cation</name>
        <dbReference type="ChEBI" id="CHEBI:24875"/>
    </ligand>
</feature>
<accession>A0A2W5U8B1</accession>
<keyword evidence="2 4" id="KW-0732">Signal</keyword>
<dbReference type="PANTHER" id="PTHR30006:SF15">
    <property type="entry name" value="IRON-UTILIZATION PERIPLASMIC PROTEIN"/>
    <property type="match status" value="1"/>
</dbReference>
<keyword evidence="3" id="KW-0408">Iron</keyword>
<dbReference type="CDD" id="cd13542">
    <property type="entry name" value="PBP2_FutA1_ilke"/>
    <property type="match status" value="1"/>
</dbReference>
<organism evidence="5 6">
    <name type="scientific">Cereibacter sphaeroides</name>
    <name type="common">Rhodobacter sphaeroides</name>
    <dbReference type="NCBI Taxonomy" id="1063"/>
    <lineage>
        <taxon>Bacteria</taxon>
        <taxon>Pseudomonadati</taxon>
        <taxon>Pseudomonadota</taxon>
        <taxon>Alphaproteobacteria</taxon>
        <taxon>Rhodobacterales</taxon>
        <taxon>Paracoccaceae</taxon>
        <taxon>Cereibacter</taxon>
    </lineage>
</organism>
<dbReference type="PIRSF" id="PIRSF002825">
    <property type="entry name" value="CfbpA"/>
    <property type="match status" value="1"/>
</dbReference>
<dbReference type="GO" id="GO:0030288">
    <property type="term" value="C:outer membrane-bounded periplasmic space"/>
    <property type="evidence" value="ECO:0007669"/>
    <property type="project" value="TreeGrafter"/>
</dbReference>
<dbReference type="PANTHER" id="PTHR30006">
    <property type="entry name" value="THIAMINE-BINDING PERIPLASMIC PROTEIN-RELATED"/>
    <property type="match status" value="1"/>
</dbReference>
<dbReference type="AlphaFoldDB" id="A0A2W5U8B1"/>
<protein>
    <submittedName>
        <fullName evidence="5">Iron ABC transporter substrate-binding protein</fullName>
    </submittedName>
</protein>
<evidence type="ECO:0000313" key="6">
    <source>
        <dbReference type="Proteomes" id="UP000248975"/>
    </source>
</evidence>
<evidence type="ECO:0000256" key="4">
    <source>
        <dbReference type="SAM" id="SignalP"/>
    </source>
</evidence>
<proteinExistence type="inferred from homology"/>
<keyword evidence="3" id="KW-0479">Metal-binding</keyword>
<dbReference type="SUPFAM" id="SSF53850">
    <property type="entry name" value="Periplasmic binding protein-like II"/>
    <property type="match status" value="1"/>
</dbReference>
<comment type="similarity">
    <text evidence="1">Belongs to the bacterial solute-binding protein 1 family.</text>
</comment>
<feature type="binding site" evidence="3">
    <location>
        <position position="212"/>
    </location>
    <ligand>
        <name>Fe cation</name>
        <dbReference type="ChEBI" id="CHEBI:24875"/>
    </ligand>
</feature>